<evidence type="ECO:0000256" key="2">
    <source>
        <dbReference type="PROSITE-ProRule" id="PRU00169"/>
    </source>
</evidence>
<accession>A0A3G3JWT9</accession>
<gene>
    <name evidence="4" type="ORF">EAV92_08855</name>
</gene>
<evidence type="ECO:0000313" key="5">
    <source>
        <dbReference type="Proteomes" id="UP000269097"/>
    </source>
</evidence>
<dbReference type="PANTHER" id="PTHR44591:SF3">
    <property type="entry name" value="RESPONSE REGULATORY DOMAIN-CONTAINING PROTEIN"/>
    <property type="match status" value="1"/>
</dbReference>
<proteinExistence type="predicted"/>
<reference evidence="4 5" key="1">
    <citation type="submission" date="2018-10" db="EMBL/GenBank/DDBJ databases">
        <title>Genome Sequence of Cohnella sp.</title>
        <authorList>
            <person name="Srinivasan S."/>
            <person name="Kim M.K."/>
        </authorList>
    </citation>
    <scope>NUCLEOTIDE SEQUENCE [LARGE SCALE GENOMIC DNA]</scope>
    <source>
        <strain evidence="4 5">18JY8-7</strain>
    </source>
</reference>
<evidence type="ECO:0000256" key="1">
    <source>
        <dbReference type="ARBA" id="ARBA00022553"/>
    </source>
</evidence>
<sequence length="121" mass="13261">MAKLLVAEDEPVLRMLILDTLEDEGHDIDVAHDGQEALDKLLASAYDLVILDNMMPIMTGMEVIEHLRAQPAGSSTRVLMLSAKNQVSDRERVLSAGADGFMPKPFSPMDLISKVEELLDG</sequence>
<dbReference type="SMART" id="SM00448">
    <property type="entry name" value="REC"/>
    <property type="match status" value="1"/>
</dbReference>
<dbReference type="InterPro" id="IPR001789">
    <property type="entry name" value="Sig_transdc_resp-reg_receiver"/>
</dbReference>
<dbReference type="PROSITE" id="PS50110">
    <property type="entry name" value="RESPONSE_REGULATORY"/>
    <property type="match status" value="1"/>
</dbReference>
<dbReference type="Proteomes" id="UP000269097">
    <property type="component" value="Chromosome"/>
</dbReference>
<dbReference type="Pfam" id="PF00072">
    <property type="entry name" value="Response_reg"/>
    <property type="match status" value="1"/>
</dbReference>
<dbReference type="Gene3D" id="3.40.50.2300">
    <property type="match status" value="1"/>
</dbReference>
<protein>
    <submittedName>
        <fullName evidence="4">Response regulator</fullName>
    </submittedName>
</protein>
<organism evidence="4 5">
    <name type="scientific">Cohnella candidum</name>
    <dbReference type="NCBI Taxonomy" id="2674991"/>
    <lineage>
        <taxon>Bacteria</taxon>
        <taxon>Bacillati</taxon>
        <taxon>Bacillota</taxon>
        <taxon>Bacilli</taxon>
        <taxon>Bacillales</taxon>
        <taxon>Paenibacillaceae</taxon>
        <taxon>Cohnella</taxon>
    </lineage>
</organism>
<dbReference type="InterPro" id="IPR050595">
    <property type="entry name" value="Bact_response_regulator"/>
</dbReference>
<dbReference type="InterPro" id="IPR011006">
    <property type="entry name" value="CheY-like_superfamily"/>
</dbReference>
<evidence type="ECO:0000259" key="3">
    <source>
        <dbReference type="PROSITE" id="PS50110"/>
    </source>
</evidence>
<keyword evidence="1 2" id="KW-0597">Phosphoprotein</keyword>
<dbReference type="AlphaFoldDB" id="A0A3G3JWT9"/>
<dbReference type="PANTHER" id="PTHR44591">
    <property type="entry name" value="STRESS RESPONSE REGULATOR PROTEIN 1"/>
    <property type="match status" value="1"/>
</dbReference>
<keyword evidence="5" id="KW-1185">Reference proteome</keyword>
<evidence type="ECO:0000313" key="4">
    <source>
        <dbReference type="EMBL" id="AYQ72664.1"/>
    </source>
</evidence>
<dbReference type="KEGG" id="coh:EAV92_08855"/>
<dbReference type="GO" id="GO:0000160">
    <property type="term" value="P:phosphorelay signal transduction system"/>
    <property type="evidence" value="ECO:0007669"/>
    <property type="project" value="InterPro"/>
</dbReference>
<dbReference type="SUPFAM" id="SSF52172">
    <property type="entry name" value="CheY-like"/>
    <property type="match status" value="1"/>
</dbReference>
<dbReference type="EMBL" id="CP033433">
    <property type="protein sequence ID" value="AYQ72664.1"/>
    <property type="molecule type" value="Genomic_DNA"/>
</dbReference>
<dbReference type="RefSeq" id="WP_123040746.1">
    <property type="nucleotide sequence ID" value="NZ_CP033433.1"/>
</dbReference>
<name>A0A3G3JWT9_9BACL</name>
<feature type="domain" description="Response regulatory" evidence="3">
    <location>
        <begin position="3"/>
        <end position="119"/>
    </location>
</feature>
<feature type="modified residue" description="4-aspartylphosphate" evidence="2">
    <location>
        <position position="52"/>
    </location>
</feature>